<dbReference type="GO" id="GO:0005525">
    <property type="term" value="F:GTP binding"/>
    <property type="evidence" value="ECO:0007669"/>
    <property type="project" value="InterPro"/>
</dbReference>
<dbReference type="Proteomes" id="UP001194468">
    <property type="component" value="Unassembled WGS sequence"/>
</dbReference>
<organism evidence="3 4">
    <name type="scientific">Boletus edulis BED1</name>
    <dbReference type="NCBI Taxonomy" id="1328754"/>
    <lineage>
        <taxon>Eukaryota</taxon>
        <taxon>Fungi</taxon>
        <taxon>Dikarya</taxon>
        <taxon>Basidiomycota</taxon>
        <taxon>Agaricomycotina</taxon>
        <taxon>Agaricomycetes</taxon>
        <taxon>Agaricomycetidae</taxon>
        <taxon>Boletales</taxon>
        <taxon>Boletineae</taxon>
        <taxon>Boletaceae</taxon>
        <taxon>Boletoideae</taxon>
        <taxon>Boletus</taxon>
    </lineage>
</organism>
<evidence type="ECO:0000313" key="4">
    <source>
        <dbReference type="Proteomes" id="UP001194468"/>
    </source>
</evidence>
<feature type="domain" description="G" evidence="2">
    <location>
        <begin position="10"/>
        <end position="66"/>
    </location>
</feature>
<dbReference type="EMBL" id="WHUW01000054">
    <property type="protein sequence ID" value="KAF8430982.1"/>
    <property type="molecule type" value="Genomic_DNA"/>
</dbReference>
<accession>A0AAD4G8T4</accession>
<comment type="caution">
    <text evidence="3">The sequence shown here is derived from an EMBL/GenBank/DDBJ whole genome shotgun (WGS) entry which is preliminary data.</text>
</comment>
<dbReference type="Gene3D" id="3.40.50.300">
    <property type="entry name" value="P-loop containing nucleotide triphosphate hydrolases"/>
    <property type="match status" value="1"/>
</dbReference>
<sequence length="321" mass="35002">MALREQTVAIAVIGVTGSGKSTFINVASGSNFPVRTSFGSGTTELKSSTFSLDGQTVVLIDTPGFDDGTLSVLEVLKLISDHFSGLYTQGVKLAGVIYMHCITEDHIRGPSRHNFLTFSKFRGETSLRDVLVVTNKWPGKQPKDGEGREYTSIYKDAFFGPAMEKGARMLCHDGSQASAHAILRLLLRRERTVPPTKGDSSDQKVDLSCTAASTGTVRELTGQVEHHTKVFGELCKGIDAATFAEDDGIKKRLQEEARNSLEEIERIRRDLEQMITNLATENSRLGKANLTRRGASGPGTRRGQARARWSAAGRRTRAPST</sequence>
<keyword evidence="4" id="KW-1185">Reference proteome</keyword>
<evidence type="ECO:0000256" key="1">
    <source>
        <dbReference type="SAM" id="MobiDB-lite"/>
    </source>
</evidence>
<reference evidence="3" key="1">
    <citation type="submission" date="2019-10" db="EMBL/GenBank/DDBJ databases">
        <authorList>
            <consortium name="DOE Joint Genome Institute"/>
            <person name="Kuo A."/>
            <person name="Miyauchi S."/>
            <person name="Kiss E."/>
            <person name="Drula E."/>
            <person name="Kohler A."/>
            <person name="Sanchez-Garcia M."/>
            <person name="Andreopoulos B."/>
            <person name="Barry K.W."/>
            <person name="Bonito G."/>
            <person name="Buee M."/>
            <person name="Carver A."/>
            <person name="Chen C."/>
            <person name="Cichocki N."/>
            <person name="Clum A."/>
            <person name="Culley D."/>
            <person name="Crous P.W."/>
            <person name="Fauchery L."/>
            <person name="Girlanda M."/>
            <person name="Hayes R."/>
            <person name="Keri Z."/>
            <person name="LaButti K."/>
            <person name="Lipzen A."/>
            <person name="Lombard V."/>
            <person name="Magnuson J."/>
            <person name="Maillard F."/>
            <person name="Morin E."/>
            <person name="Murat C."/>
            <person name="Nolan M."/>
            <person name="Ohm R."/>
            <person name="Pangilinan J."/>
            <person name="Pereira M."/>
            <person name="Perotto S."/>
            <person name="Peter M."/>
            <person name="Riley R."/>
            <person name="Sitrit Y."/>
            <person name="Stielow B."/>
            <person name="Szollosi G."/>
            <person name="Zifcakova L."/>
            <person name="Stursova M."/>
            <person name="Spatafora J.W."/>
            <person name="Tedersoo L."/>
            <person name="Vaario L.-M."/>
            <person name="Yamada A."/>
            <person name="Yan M."/>
            <person name="Wang P."/>
            <person name="Xu J."/>
            <person name="Bruns T."/>
            <person name="Baldrian P."/>
            <person name="Vilgalys R."/>
            <person name="Henrissat B."/>
            <person name="Grigoriev I.V."/>
            <person name="Hibbett D."/>
            <person name="Nagy L.G."/>
            <person name="Martin F.M."/>
        </authorList>
    </citation>
    <scope>NUCLEOTIDE SEQUENCE</scope>
    <source>
        <strain evidence="3">BED1</strain>
    </source>
</reference>
<dbReference type="InterPro" id="IPR006073">
    <property type="entry name" value="GTP-bd"/>
</dbReference>
<proteinExistence type="predicted"/>
<evidence type="ECO:0000259" key="2">
    <source>
        <dbReference type="Pfam" id="PF01926"/>
    </source>
</evidence>
<evidence type="ECO:0000313" key="3">
    <source>
        <dbReference type="EMBL" id="KAF8430982.1"/>
    </source>
</evidence>
<dbReference type="CDD" id="cd00882">
    <property type="entry name" value="Ras_like_GTPase"/>
    <property type="match status" value="1"/>
</dbReference>
<name>A0AAD4G8T4_BOLED</name>
<protein>
    <recommendedName>
        <fullName evidence="2">G domain-containing protein</fullName>
    </recommendedName>
</protein>
<dbReference type="InterPro" id="IPR027417">
    <property type="entry name" value="P-loop_NTPase"/>
</dbReference>
<feature type="region of interest" description="Disordered" evidence="1">
    <location>
        <begin position="282"/>
        <end position="321"/>
    </location>
</feature>
<dbReference type="AlphaFoldDB" id="A0AAD4G8T4"/>
<dbReference type="Pfam" id="PF01926">
    <property type="entry name" value="MMR_HSR1"/>
    <property type="match status" value="1"/>
</dbReference>
<dbReference type="SUPFAM" id="SSF52540">
    <property type="entry name" value="P-loop containing nucleoside triphosphate hydrolases"/>
    <property type="match status" value="1"/>
</dbReference>
<reference evidence="3" key="2">
    <citation type="journal article" date="2020" name="Nat. Commun.">
        <title>Large-scale genome sequencing of mycorrhizal fungi provides insights into the early evolution of symbiotic traits.</title>
        <authorList>
            <person name="Miyauchi S."/>
            <person name="Kiss E."/>
            <person name="Kuo A."/>
            <person name="Drula E."/>
            <person name="Kohler A."/>
            <person name="Sanchez-Garcia M."/>
            <person name="Morin E."/>
            <person name="Andreopoulos B."/>
            <person name="Barry K.W."/>
            <person name="Bonito G."/>
            <person name="Buee M."/>
            <person name="Carver A."/>
            <person name="Chen C."/>
            <person name="Cichocki N."/>
            <person name="Clum A."/>
            <person name="Culley D."/>
            <person name="Crous P.W."/>
            <person name="Fauchery L."/>
            <person name="Girlanda M."/>
            <person name="Hayes R.D."/>
            <person name="Keri Z."/>
            <person name="LaButti K."/>
            <person name="Lipzen A."/>
            <person name="Lombard V."/>
            <person name="Magnuson J."/>
            <person name="Maillard F."/>
            <person name="Murat C."/>
            <person name="Nolan M."/>
            <person name="Ohm R.A."/>
            <person name="Pangilinan J."/>
            <person name="Pereira M.F."/>
            <person name="Perotto S."/>
            <person name="Peter M."/>
            <person name="Pfister S."/>
            <person name="Riley R."/>
            <person name="Sitrit Y."/>
            <person name="Stielow J.B."/>
            <person name="Szollosi G."/>
            <person name="Zifcakova L."/>
            <person name="Stursova M."/>
            <person name="Spatafora J.W."/>
            <person name="Tedersoo L."/>
            <person name="Vaario L.M."/>
            <person name="Yamada A."/>
            <person name="Yan M."/>
            <person name="Wang P."/>
            <person name="Xu J."/>
            <person name="Bruns T."/>
            <person name="Baldrian P."/>
            <person name="Vilgalys R."/>
            <person name="Dunand C."/>
            <person name="Henrissat B."/>
            <person name="Grigoriev I.V."/>
            <person name="Hibbett D."/>
            <person name="Nagy L.G."/>
            <person name="Martin F.M."/>
        </authorList>
    </citation>
    <scope>NUCLEOTIDE SEQUENCE</scope>
    <source>
        <strain evidence="3">BED1</strain>
    </source>
</reference>
<gene>
    <name evidence="3" type="ORF">L210DRAFT_625908</name>
</gene>